<keyword evidence="1" id="KW-0812">Transmembrane</keyword>
<feature type="transmembrane region" description="Helical" evidence="1">
    <location>
        <begin position="68"/>
        <end position="88"/>
    </location>
</feature>
<organism evidence="2 3">
    <name type="scientific">Bacillus coahuilensis p1.1.43</name>
    <dbReference type="NCBI Taxonomy" id="1150625"/>
    <lineage>
        <taxon>Bacteria</taxon>
        <taxon>Bacillati</taxon>
        <taxon>Bacillota</taxon>
        <taxon>Bacilli</taxon>
        <taxon>Bacillales</taxon>
        <taxon>Bacillaceae</taxon>
        <taxon>Bacillus</taxon>
    </lineage>
</organism>
<keyword evidence="1" id="KW-0472">Membrane</keyword>
<dbReference type="InterPro" id="IPR053170">
    <property type="entry name" value="Transcription_regulator"/>
</dbReference>
<evidence type="ECO:0008006" key="4">
    <source>
        <dbReference type="Google" id="ProtNLM"/>
    </source>
</evidence>
<dbReference type="PANTHER" id="PTHR40031:SF1">
    <property type="entry name" value="MEMBRANE-BOUND METAL-DEPENDENT HYDROLASE"/>
    <property type="match status" value="1"/>
</dbReference>
<evidence type="ECO:0000313" key="2">
    <source>
        <dbReference type="EMBL" id="KUP06503.1"/>
    </source>
</evidence>
<proteinExistence type="predicted"/>
<feature type="transmembrane region" description="Helical" evidence="1">
    <location>
        <begin position="126"/>
        <end position="151"/>
    </location>
</feature>
<gene>
    <name evidence="2" type="ORF">Q75_08225</name>
</gene>
<reference evidence="2 3" key="1">
    <citation type="journal article" date="2016" name="Front. Microbiol.">
        <title>Microevolution Analysis of Bacillus coahuilensis Unveils Differences in Phosphorus Acquisition Strategies and Their Regulation.</title>
        <authorList>
            <person name="Gomez-Lunar Z."/>
            <person name="Hernandez-Gonzalez I."/>
            <person name="Rodriguez-Torres M.D."/>
            <person name="Souza V."/>
            <person name="Olmedo-Alvarez G."/>
        </authorList>
    </citation>
    <scope>NUCLEOTIDE SEQUENCE [LARGE SCALE GENOMIC DNA]</scope>
    <source>
        <strain evidence="3">p1.1.43</strain>
    </source>
</reference>
<feature type="transmembrane region" description="Helical" evidence="1">
    <location>
        <begin position="94"/>
        <end position="114"/>
    </location>
</feature>
<dbReference type="EMBL" id="LDYG01000028">
    <property type="protein sequence ID" value="KUP06503.1"/>
    <property type="molecule type" value="Genomic_DNA"/>
</dbReference>
<name>A0A147K8I1_9BACI</name>
<dbReference type="STRING" id="1150625.Q75_08225"/>
<dbReference type="Pfam" id="PF04307">
    <property type="entry name" value="YdjM"/>
    <property type="match status" value="1"/>
</dbReference>
<sequence>MDTSTHIIVGIGLGTLSFIDPVISAADSATLVYTATILGSNAPDVDYITKLKKKSAFYSIHRGFTHSLPMLPLLALLIAICLLPFTTLQVASHLFLWTLLAVCIHVVSDVFNIHGTQALRPFTNKWIALEAIPLFDSFIFLLHIIGIGFSIVPTIPVWQPFAIIYPIIVVYYIVRFYFHRRILSNLESHFVNSKYINVLPSRVLWAWKITIETDDDFLFGSYSFNRLIIVTTIKKHETSQYFMLSKEHGEISNFLNSCAKFMPQLVSRKNGWEVRWIDTRFRKGRFFPFMGITFFPHGQQPISYSGWFHTPFHYKKKINEMMLISSKNSNSNHPIQKSSVSY</sequence>
<dbReference type="Proteomes" id="UP000074108">
    <property type="component" value="Unassembled WGS sequence"/>
</dbReference>
<protein>
    <recommendedName>
        <fullName evidence="4">Metal-dependent hydrolase</fullName>
    </recommendedName>
</protein>
<keyword evidence="1" id="KW-1133">Transmembrane helix</keyword>
<keyword evidence="3" id="KW-1185">Reference proteome</keyword>
<dbReference type="InterPro" id="IPR007404">
    <property type="entry name" value="YdjM-like"/>
</dbReference>
<accession>A0A147K8I1</accession>
<dbReference type="PATRIC" id="fig|1150625.3.peg.1740"/>
<feature type="transmembrane region" description="Helical" evidence="1">
    <location>
        <begin position="157"/>
        <end position="178"/>
    </location>
</feature>
<dbReference type="PANTHER" id="PTHR40031">
    <property type="entry name" value="HYPOTHETICAL MEMBRANE SPANNING PROTEIN"/>
    <property type="match status" value="1"/>
</dbReference>
<evidence type="ECO:0000256" key="1">
    <source>
        <dbReference type="SAM" id="Phobius"/>
    </source>
</evidence>
<dbReference type="AlphaFoldDB" id="A0A147K8I1"/>
<evidence type="ECO:0000313" key="3">
    <source>
        <dbReference type="Proteomes" id="UP000074108"/>
    </source>
</evidence>
<dbReference type="RefSeq" id="WP_059351048.1">
    <property type="nucleotide sequence ID" value="NZ_LDYG01000028.1"/>
</dbReference>
<comment type="caution">
    <text evidence="2">The sequence shown here is derived from an EMBL/GenBank/DDBJ whole genome shotgun (WGS) entry which is preliminary data.</text>
</comment>